<dbReference type="RefSeq" id="WP_028246043.1">
    <property type="nucleotide sequence ID" value="NZ_FMWK01000012.1"/>
</dbReference>
<protein>
    <submittedName>
        <fullName evidence="1">Uncharacterized protein</fullName>
    </submittedName>
</protein>
<accession>A0A1G5S188</accession>
<sequence>MILIIAYVAFAIVGIAVFLYTRDTDEEFYDEPPVENVIGDAYLYRFVESDYERVEKELMKFADEFALGKRIA</sequence>
<name>A0A1G5S188_PSEXY</name>
<reference evidence="1 2" key="1">
    <citation type="submission" date="2016-10" db="EMBL/GenBank/DDBJ databases">
        <authorList>
            <person name="de Groot N.N."/>
        </authorList>
    </citation>
    <scope>NUCLEOTIDE SEQUENCE [LARGE SCALE GENOMIC DNA]</scope>
    <source>
        <strain evidence="1 2">DSM 10317</strain>
    </source>
</reference>
<dbReference type="EMBL" id="FMWK01000012">
    <property type="protein sequence ID" value="SCZ80124.1"/>
    <property type="molecule type" value="Genomic_DNA"/>
</dbReference>
<dbReference type="Proteomes" id="UP000199428">
    <property type="component" value="Unassembled WGS sequence"/>
</dbReference>
<dbReference type="AlphaFoldDB" id="A0A1G5S188"/>
<organism evidence="1 2">
    <name type="scientific">Pseudobutyrivibrio xylanivorans</name>
    <dbReference type="NCBI Taxonomy" id="185007"/>
    <lineage>
        <taxon>Bacteria</taxon>
        <taxon>Bacillati</taxon>
        <taxon>Bacillota</taxon>
        <taxon>Clostridia</taxon>
        <taxon>Lachnospirales</taxon>
        <taxon>Lachnospiraceae</taxon>
        <taxon>Pseudobutyrivibrio</taxon>
    </lineage>
</organism>
<proteinExistence type="predicted"/>
<evidence type="ECO:0000313" key="1">
    <source>
        <dbReference type="EMBL" id="SCZ80124.1"/>
    </source>
</evidence>
<gene>
    <name evidence="1" type="ORF">SAMN02910350_02130</name>
</gene>
<evidence type="ECO:0000313" key="2">
    <source>
        <dbReference type="Proteomes" id="UP000199428"/>
    </source>
</evidence>